<organism evidence="4">
    <name type="scientific">Brassica napus</name>
    <name type="common">Rape</name>
    <dbReference type="NCBI Taxonomy" id="3708"/>
    <lineage>
        <taxon>Eukaryota</taxon>
        <taxon>Viridiplantae</taxon>
        <taxon>Streptophyta</taxon>
        <taxon>Embryophyta</taxon>
        <taxon>Tracheophyta</taxon>
        <taxon>Spermatophyta</taxon>
        <taxon>Magnoliopsida</taxon>
        <taxon>eudicotyledons</taxon>
        <taxon>Gunneridae</taxon>
        <taxon>Pentapetalae</taxon>
        <taxon>rosids</taxon>
        <taxon>malvids</taxon>
        <taxon>Brassicales</taxon>
        <taxon>Brassicaceae</taxon>
        <taxon>Brassiceae</taxon>
        <taxon>Brassica</taxon>
    </lineage>
</organism>
<dbReference type="InterPro" id="IPR008906">
    <property type="entry name" value="HATC_C_dom"/>
</dbReference>
<dbReference type="Gramene" id="CDY71977">
    <property type="protein sequence ID" value="CDY71977"/>
    <property type="gene ID" value="GSBRNA2T00022944001"/>
</dbReference>
<dbReference type="EMBL" id="LK048385">
    <property type="protein sequence ID" value="CDY71977.1"/>
    <property type="molecule type" value="Genomic_DNA"/>
</dbReference>
<dbReference type="PaxDb" id="3708-A0A078K216"/>
<dbReference type="InterPro" id="IPR025525">
    <property type="entry name" value="hAT-like_transposase_RNase-H"/>
</dbReference>
<dbReference type="Proteomes" id="UP001295469">
    <property type="component" value="Chromosome C04"/>
</dbReference>
<protein>
    <submittedName>
        <fullName evidence="3">(rape) hypothetical protein</fullName>
    </submittedName>
    <submittedName>
        <fullName evidence="4">BnaCnng75370D protein</fullName>
    </submittedName>
</protein>
<evidence type="ECO:0000313" key="4">
    <source>
        <dbReference type="EMBL" id="CDY71977.1"/>
    </source>
</evidence>
<name>A0A078K216_BRANA</name>
<evidence type="ECO:0000259" key="1">
    <source>
        <dbReference type="Pfam" id="PF05699"/>
    </source>
</evidence>
<gene>
    <name evidence="4" type="primary">BnaCnng75370D</name>
    <name evidence="3" type="ORF">DARMORV10_C04P55170.1</name>
    <name evidence="4" type="ORF">GSBRNA2T00022944001</name>
</gene>
<feature type="domain" description="hAT-like transposase RNase-H fold" evidence="2">
    <location>
        <begin position="2"/>
        <end position="88"/>
    </location>
</feature>
<reference evidence="3" key="3">
    <citation type="submission" date="2021-01" db="EMBL/GenBank/DDBJ databases">
        <authorList>
            <consortium name="Genoscope - CEA"/>
            <person name="William W."/>
        </authorList>
    </citation>
    <scope>NUCLEOTIDE SEQUENCE</scope>
</reference>
<dbReference type="Pfam" id="PF05699">
    <property type="entry name" value="Dimer_Tnp_hAT"/>
    <property type="match status" value="1"/>
</dbReference>
<dbReference type="AlphaFoldDB" id="A0A078K216"/>
<dbReference type="GO" id="GO:0046983">
    <property type="term" value="F:protein dimerization activity"/>
    <property type="evidence" value="ECO:0007669"/>
    <property type="project" value="InterPro"/>
</dbReference>
<evidence type="ECO:0000313" key="3">
    <source>
        <dbReference type="EMBL" id="CAF1862123.1"/>
    </source>
</evidence>
<dbReference type="PANTHER" id="PTHR23272:SF166">
    <property type="entry name" value="ZINC FINGER BED DOMAIN-CONTAINING PROTEIN RICESLEEPER 2-LIKE ISOFORM X1"/>
    <property type="match status" value="1"/>
</dbReference>
<dbReference type="GO" id="GO:0003677">
    <property type="term" value="F:DNA binding"/>
    <property type="evidence" value="ECO:0007669"/>
    <property type="project" value="InterPro"/>
</dbReference>
<accession>A0A078K216</accession>
<dbReference type="SUPFAM" id="SSF53098">
    <property type="entry name" value="Ribonuclease H-like"/>
    <property type="match status" value="1"/>
</dbReference>
<dbReference type="PANTHER" id="PTHR23272">
    <property type="entry name" value="BED FINGER-RELATED"/>
    <property type="match status" value="1"/>
</dbReference>
<dbReference type="InterPro" id="IPR012337">
    <property type="entry name" value="RNaseH-like_sf"/>
</dbReference>
<reference evidence="4" key="2">
    <citation type="submission" date="2014-06" db="EMBL/GenBank/DDBJ databases">
        <authorList>
            <person name="Genoscope - CEA"/>
        </authorList>
    </citation>
    <scope>NUCLEOTIDE SEQUENCE</scope>
</reference>
<sequence length="247" mass="28021">MQVYKIELWLKSHEKSSSEVIVEMVGAMKVKFDKYWREYSVILAMAAVFDPRFKLSLLDYCFTKLDDDTAEQKVVHVSDKLELLFKAYSKPETEAAPSPGNNTDDSVAGVESSQTSLYDDFYNFRKNSVNSNGKSALDMYLEEPLVDVKAFPNLDVLSYWKDNSHRFGVLATMASDLLSIPITTVASESSFSIGSRVLNKYRSCLLPRNVQALICAHNWIRDFEPYDNDIEVADHGDQNESLPPFQV</sequence>
<dbReference type="OMA" id="WRTHEVR"/>
<dbReference type="EMBL" id="HG994368">
    <property type="protein sequence ID" value="CAF1862123.1"/>
    <property type="molecule type" value="Genomic_DNA"/>
</dbReference>
<feature type="domain" description="HAT C-terminal dimerisation" evidence="1">
    <location>
        <begin position="137"/>
        <end position="220"/>
    </location>
</feature>
<dbReference type="Pfam" id="PF14372">
    <property type="entry name" value="hAT-like_RNase-H"/>
    <property type="match status" value="1"/>
</dbReference>
<proteinExistence type="predicted"/>
<reference evidence="4" key="1">
    <citation type="journal article" date="2014" name="Science">
        <title>Plant genetics. Early allopolyploid evolution in the post-Neolithic Brassica napus oilseed genome.</title>
        <authorList>
            <person name="Chalhoub B."/>
            <person name="Denoeud F."/>
            <person name="Liu S."/>
            <person name="Parkin I.A."/>
            <person name="Tang H."/>
            <person name="Wang X."/>
            <person name="Chiquet J."/>
            <person name="Belcram H."/>
            <person name="Tong C."/>
            <person name="Samans B."/>
            <person name="Correa M."/>
            <person name="Da Silva C."/>
            <person name="Just J."/>
            <person name="Falentin C."/>
            <person name="Koh C.S."/>
            <person name="Le Clainche I."/>
            <person name="Bernard M."/>
            <person name="Bento P."/>
            <person name="Noel B."/>
            <person name="Labadie K."/>
            <person name="Alberti A."/>
            <person name="Charles M."/>
            <person name="Arnaud D."/>
            <person name="Guo H."/>
            <person name="Daviaud C."/>
            <person name="Alamery S."/>
            <person name="Jabbari K."/>
            <person name="Zhao M."/>
            <person name="Edger P.P."/>
            <person name="Chelaifa H."/>
            <person name="Tack D."/>
            <person name="Lassalle G."/>
            <person name="Mestiri I."/>
            <person name="Schnel N."/>
            <person name="Le Paslier M.C."/>
            <person name="Fan G."/>
            <person name="Renault V."/>
            <person name="Bayer P.E."/>
            <person name="Golicz A.A."/>
            <person name="Manoli S."/>
            <person name="Lee T.H."/>
            <person name="Thi V.H."/>
            <person name="Chalabi S."/>
            <person name="Hu Q."/>
            <person name="Fan C."/>
            <person name="Tollenaere R."/>
            <person name="Lu Y."/>
            <person name="Battail C."/>
            <person name="Shen J."/>
            <person name="Sidebottom C.H."/>
            <person name="Wang X."/>
            <person name="Canaguier A."/>
            <person name="Chauveau A."/>
            <person name="Berard A."/>
            <person name="Deniot G."/>
            <person name="Guan M."/>
            <person name="Liu Z."/>
            <person name="Sun F."/>
            <person name="Lim Y.P."/>
            <person name="Lyons E."/>
            <person name="Town C.D."/>
            <person name="Bancroft I."/>
            <person name="Wang X."/>
            <person name="Meng J."/>
            <person name="Ma J."/>
            <person name="Pires J.C."/>
            <person name="King G.J."/>
            <person name="Brunel D."/>
            <person name="Delourme R."/>
            <person name="Renard M."/>
            <person name="Aury J.M."/>
            <person name="Adams K.L."/>
            <person name="Batley J."/>
            <person name="Snowdon R.J."/>
            <person name="Tost J."/>
            <person name="Edwards D."/>
            <person name="Zhou Y."/>
            <person name="Hua W."/>
            <person name="Sharpe A.G."/>
            <person name="Paterson A.H."/>
            <person name="Guan C."/>
            <person name="Wincker P."/>
        </authorList>
    </citation>
    <scope>NUCLEOTIDE SEQUENCE [LARGE SCALE GENOMIC DNA]</scope>
</reference>
<evidence type="ECO:0000259" key="2">
    <source>
        <dbReference type="Pfam" id="PF14372"/>
    </source>
</evidence>
<dbReference type="STRING" id="3708.A0A078K216"/>